<dbReference type="InterPro" id="IPR011935">
    <property type="entry name" value="CHP02231"/>
</dbReference>
<proteinExistence type="predicted"/>
<dbReference type="InterPro" id="IPR037291">
    <property type="entry name" value="DUF4139"/>
</dbReference>
<gene>
    <name evidence="5" type="ORF">K0O23_15350</name>
</gene>
<organism evidence="5 6">
    <name type="scientific">Pontibacter aydingkolensis</name>
    <dbReference type="NCBI Taxonomy" id="1911536"/>
    <lineage>
        <taxon>Bacteria</taxon>
        <taxon>Pseudomonadati</taxon>
        <taxon>Bacteroidota</taxon>
        <taxon>Cytophagia</taxon>
        <taxon>Cytophagales</taxon>
        <taxon>Hymenobacteraceae</taxon>
        <taxon>Pontibacter</taxon>
    </lineage>
</organism>
<dbReference type="NCBIfam" id="TIGR02231">
    <property type="entry name" value="mucoidy inhibitor MuiA family protein"/>
    <property type="match status" value="2"/>
</dbReference>
<dbReference type="PANTHER" id="PTHR31005">
    <property type="entry name" value="DUF4139 DOMAIN-CONTAINING PROTEIN"/>
    <property type="match status" value="1"/>
</dbReference>
<dbReference type="Pfam" id="PF13600">
    <property type="entry name" value="DUF4140"/>
    <property type="match status" value="1"/>
</dbReference>
<dbReference type="Gene3D" id="1.10.287.1490">
    <property type="match status" value="1"/>
</dbReference>
<sequence>MRLAFTILSLFLVTQAFSQTFKEKELKTEINEVTVFLNGAQLFESGNTTIPPGKTILKIRNLSPYLDEKSIQVKASGDFTILSVNHKFNFLDELKKDEKIDSLNKLVSDLELAISRDKARLSVLKEKLSLLNENKNLGGQNAGATIVQLKQAIEFYETEISKIKEEEIKTENKIEVKKKQQAKLQQQLKELNNQNALPGSEIEIRVSSEKQVNSKVSLTYLVANAGWYPKYDIRVENIKSPLELTYKAEVFQNTGVDWKNVKLRFSNGNPNQSGMVPELQTWNLNYARNTTFENSLYGMAMAGAIRNVKGTVISAEDGMPIPGVNVVVKGTTIGTVTDVNGNYSLTLPNNATTLVFSFIGMVTQEMPITRPELRVSMRTDVTQLSEVVVTGYGLERSLLGRAAGVQIRGSKSIANPVPTTVIENQTTVEIEVATPYSIKSNGEKLQVDLKKHQIEAIYEYYAIPKLDKDAFLVAQIINWDQYNLLEGEANLYFEDAYVGRTVLDAKSLQDTLGISLGRDKNIVIGREKVEQYSRKKTIGSNVVETRGFKITARNKKSQPVKLTIFDQIPVSVIGDISVNPVELSSGQLDIKTGKVTWELTIDGQQQKEINLHYEVKYPKREKVILE</sequence>
<dbReference type="PANTHER" id="PTHR31005:SF8">
    <property type="entry name" value="DUF4139 DOMAIN-CONTAINING PROTEIN"/>
    <property type="match status" value="1"/>
</dbReference>
<evidence type="ECO:0000259" key="4">
    <source>
        <dbReference type="Pfam" id="PF13600"/>
    </source>
</evidence>
<comment type="caution">
    <text evidence="5">The sequence shown here is derived from an EMBL/GenBank/DDBJ whole genome shotgun (WGS) entry which is preliminary data.</text>
</comment>
<dbReference type="Pfam" id="PF13715">
    <property type="entry name" value="CarbopepD_reg_2"/>
    <property type="match status" value="1"/>
</dbReference>
<dbReference type="RefSeq" id="WP_219878327.1">
    <property type="nucleotide sequence ID" value="NZ_JAHYXK010000015.1"/>
</dbReference>
<dbReference type="InterPro" id="IPR025554">
    <property type="entry name" value="DUF4140"/>
</dbReference>
<feature type="domain" description="DUF4139" evidence="3">
    <location>
        <begin position="216"/>
        <end position="619"/>
    </location>
</feature>
<evidence type="ECO:0000259" key="3">
    <source>
        <dbReference type="Pfam" id="PF13598"/>
    </source>
</evidence>
<keyword evidence="2" id="KW-0732">Signal</keyword>
<feature type="domain" description="DUF4140" evidence="4">
    <location>
        <begin position="33"/>
        <end position="131"/>
    </location>
</feature>
<dbReference type="Proteomes" id="UP000813018">
    <property type="component" value="Unassembled WGS sequence"/>
</dbReference>
<dbReference type="EMBL" id="JAHYXK010000015">
    <property type="protein sequence ID" value="MBW7468452.1"/>
    <property type="molecule type" value="Genomic_DNA"/>
</dbReference>
<evidence type="ECO:0000256" key="1">
    <source>
        <dbReference type="SAM" id="Coils"/>
    </source>
</evidence>
<feature type="chain" id="PRO_5046898605" evidence="2">
    <location>
        <begin position="19"/>
        <end position="626"/>
    </location>
</feature>
<dbReference type="InterPro" id="IPR008969">
    <property type="entry name" value="CarboxyPept-like_regulatory"/>
</dbReference>
<keyword evidence="1" id="KW-0175">Coiled coil</keyword>
<dbReference type="SUPFAM" id="SSF49464">
    <property type="entry name" value="Carboxypeptidase regulatory domain-like"/>
    <property type="match status" value="1"/>
</dbReference>
<evidence type="ECO:0000313" key="6">
    <source>
        <dbReference type="Proteomes" id="UP000813018"/>
    </source>
</evidence>
<evidence type="ECO:0000256" key="2">
    <source>
        <dbReference type="SAM" id="SignalP"/>
    </source>
</evidence>
<dbReference type="Gene3D" id="2.60.40.1120">
    <property type="entry name" value="Carboxypeptidase-like, regulatory domain"/>
    <property type="match status" value="1"/>
</dbReference>
<reference evidence="5 6" key="1">
    <citation type="journal article" date="2016" name="Int. J. Syst. Evol. Microbiol.">
        <title>Pontibacter aydingkolensis sp. nov., isolated from soil of a salt lake.</title>
        <authorList>
            <person name="Osman G."/>
            <person name="Zhang T."/>
            <person name="Lou K."/>
            <person name="Gao Y."/>
            <person name="Chang W."/>
            <person name="Lin Q."/>
            <person name="Yang H.M."/>
            <person name="Huo X.D."/>
            <person name="Wang N."/>
        </authorList>
    </citation>
    <scope>NUCLEOTIDE SEQUENCE [LARGE SCALE GENOMIC DNA]</scope>
    <source>
        <strain evidence="5 6">KACC 19255</strain>
    </source>
</reference>
<protein>
    <submittedName>
        <fullName evidence="5">Mucoidy inhibitor MuiA family protein</fullName>
    </submittedName>
</protein>
<feature type="coiled-coil region" evidence="1">
    <location>
        <begin position="114"/>
        <end position="197"/>
    </location>
</feature>
<accession>A0ABS7CXA3</accession>
<name>A0ABS7CXA3_9BACT</name>
<dbReference type="Pfam" id="PF13598">
    <property type="entry name" value="DUF4139"/>
    <property type="match status" value="1"/>
</dbReference>
<evidence type="ECO:0000313" key="5">
    <source>
        <dbReference type="EMBL" id="MBW7468452.1"/>
    </source>
</evidence>
<keyword evidence="6" id="KW-1185">Reference proteome</keyword>
<feature type="signal peptide" evidence="2">
    <location>
        <begin position="1"/>
        <end position="18"/>
    </location>
</feature>